<feature type="domain" description="Fe2OG dioxygenase" evidence="14">
    <location>
        <begin position="178"/>
        <end position="282"/>
    </location>
</feature>
<evidence type="ECO:0000256" key="5">
    <source>
        <dbReference type="ARBA" id="ARBA00022692"/>
    </source>
</evidence>
<dbReference type="InterPro" id="IPR027443">
    <property type="entry name" value="IPNS-like_sf"/>
</dbReference>
<evidence type="ECO:0000256" key="2">
    <source>
        <dbReference type="ARBA" id="ARBA00008056"/>
    </source>
</evidence>
<protein>
    <submittedName>
        <fullName evidence="15">Clavaminate synthase-like protein</fullName>
    </submittedName>
</protein>
<dbReference type="CDD" id="cd17316">
    <property type="entry name" value="MFS_SV2_like"/>
    <property type="match status" value="1"/>
</dbReference>
<comment type="similarity">
    <text evidence="2">Belongs to the iron/ascorbate-dependent oxidoreductase family.</text>
</comment>
<name>A0A2V5JD83_9EURO</name>
<feature type="transmembrane region" description="Helical" evidence="12">
    <location>
        <begin position="591"/>
        <end position="613"/>
    </location>
</feature>
<dbReference type="InterPro" id="IPR011701">
    <property type="entry name" value="MFS"/>
</dbReference>
<dbReference type="PROSITE" id="PS50850">
    <property type="entry name" value="MFS"/>
    <property type="match status" value="1"/>
</dbReference>
<dbReference type="PROSITE" id="PS51471">
    <property type="entry name" value="FE2OG_OXY"/>
    <property type="match status" value="1"/>
</dbReference>
<feature type="transmembrane region" description="Helical" evidence="12">
    <location>
        <begin position="546"/>
        <end position="571"/>
    </location>
</feature>
<dbReference type="PANTHER" id="PTHR23511:SF5">
    <property type="entry name" value="MAJOR FACILITATOR-TYPE TRANSPORTER HXNZ-RELATED"/>
    <property type="match status" value="1"/>
</dbReference>
<feature type="transmembrane region" description="Helical" evidence="12">
    <location>
        <begin position="465"/>
        <end position="486"/>
    </location>
</feature>
<keyword evidence="6" id="KW-0479">Metal-binding</keyword>
<dbReference type="Pfam" id="PF07690">
    <property type="entry name" value="MFS_1"/>
    <property type="match status" value="1"/>
</dbReference>
<organism evidence="15 16">
    <name type="scientific">Aspergillus indologenus CBS 114.80</name>
    <dbReference type="NCBI Taxonomy" id="1450541"/>
    <lineage>
        <taxon>Eukaryota</taxon>
        <taxon>Fungi</taxon>
        <taxon>Dikarya</taxon>
        <taxon>Ascomycota</taxon>
        <taxon>Pezizomycotina</taxon>
        <taxon>Eurotiomycetes</taxon>
        <taxon>Eurotiomycetidae</taxon>
        <taxon>Eurotiales</taxon>
        <taxon>Aspergillaceae</taxon>
        <taxon>Aspergillus</taxon>
        <taxon>Aspergillus subgen. Circumdati</taxon>
    </lineage>
</organism>
<evidence type="ECO:0000256" key="3">
    <source>
        <dbReference type="ARBA" id="ARBA00008335"/>
    </source>
</evidence>
<dbReference type="Pfam" id="PF14226">
    <property type="entry name" value="DIOX_N"/>
    <property type="match status" value="1"/>
</dbReference>
<dbReference type="EMBL" id="KZ825483">
    <property type="protein sequence ID" value="PYI33566.1"/>
    <property type="molecule type" value="Genomic_DNA"/>
</dbReference>
<feature type="transmembrane region" description="Helical" evidence="12">
    <location>
        <begin position="493"/>
        <end position="512"/>
    </location>
</feature>
<accession>A0A2V5JD83</accession>
<keyword evidence="9" id="KW-0560">Oxidoreductase</keyword>
<evidence type="ECO:0000256" key="12">
    <source>
        <dbReference type="SAM" id="Phobius"/>
    </source>
</evidence>
<dbReference type="GO" id="GO:0016020">
    <property type="term" value="C:membrane"/>
    <property type="evidence" value="ECO:0007669"/>
    <property type="project" value="UniProtKB-SubCell"/>
</dbReference>
<evidence type="ECO:0000313" key="15">
    <source>
        <dbReference type="EMBL" id="PYI33566.1"/>
    </source>
</evidence>
<dbReference type="Proteomes" id="UP000248817">
    <property type="component" value="Unassembled WGS sequence"/>
</dbReference>
<dbReference type="FunFam" id="2.60.120.330:FF:000006">
    <property type="entry name" value="2-oxoglutarate-Fe(II) type oxidoreductase hxnY"/>
    <property type="match status" value="1"/>
</dbReference>
<evidence type="ECO:0000256" key="10">
    <source>
        <dbReference type="ARBA" id="ARBA00023004"/>
    </source>
</evidence>
<keyword evidence="16" id="KW-1185">Reference proteome</keyword>
<gene>
    <name evidence="15" type="ORF">BP00DRAFT_339020</name>
</gene>
<dbReference type="Gene3D" id="1.20.1250.20">
    <property type="entry name" value="MFS general substrate transporter like domains"/>
    <property type="match status" value="1"/>
</dbReference>
<proteinExistence type="inferred from homology"/>
<dbReference type="InterPro" id="IPR026992">
    <property type="entry name" value="DIOX_N"/>
</dbReference>
<sequence length="895" mass="99345">MSPSAPPILDFSVFYGGDSAAKAKLVDQIRECCLYNGFFQITGHRVPRELQQRVMSCTKRFFDLPLEEKVLVDKNHNTWNRGYELLRSQMLEVGTGPELKEGYYVGEEIPEDHPYFVQKKLNSGPNQWPPTVPDREEFQRTTMEYYHAVFDLAKDVLGALALTLDVSEDYFDPLTDGAVATMRYLHYPAQPKDADEKLNRGIGAHTDFGCITLLLQDEVDGLQVLDAPTGEWLDVEPVPGAYVVNLGNLFMRMANDRYKSNIHRVINKSGKERYSIPFFFSGNPDYLCECLPNCRQPGEDPKYPPITVEEMVTASYKESYGRAERYKQEMKAKMEVMAPVAAFLLRYSRHTSRHLHPILPIRRRMETRHENDTHSLEGETKGVIFDDPDVQQFYGTSTTEAYRLKSELVGRCMEEIGMGRFQWKLFVVTGFGWIVDNFASQGISAVQPPIELEFPGIVQVSYSSVAYYIGLILGASFWGISSDLIGRKPAFNCTLLVAGIFLCGAAGTMNFVGFSAMWAMVGTAAGGNVPVDSMIFLEFVPGSHQWLLTALSAWWNLGQLIVSLVAWVFLANFSCAADSTPETCRRGDNMGWRYTLITLGSLSLAFTLIRTFVFKLPETPRYLLSKGRDQAAVDAVNHVAKENGQPPPLTLSMLQDIDARLGIPTTTSSALSTTEILRENMKDFKGEHYRALFATKLLSRHTVIIWGIWLTIGIAYPLYFNFLPSYLATKFTSSASLTTTYRNYCIESAVSVVGPLSAAYLVTTIFGRRWMMGLSSIVTGVFLFAYVGVSNPTSSLAFACVTGMLGNFALLLMKGVYAEYAIMYAFTPESFPAPHRGTGTGTAASLLRFGGLCASLVASQTGFTTAPIYASAALWVVVGVVCWGLPFETAGHGSI</sequence>
<dbReference type="SUPFAM" id="SSF103473">
    <property type="entry name" value="MFS general substrate transporter"/>
    <property type="match status" value="1"/>
</dbReference>
<feature type="transmembrane region" description="Helical" evidence="12">
    <location>
        <begin position="703"/>
        <end position="721"/>
    </location>
</feature>
<dbReference type="PRINTS" id="PR00682">
    <property type="entry name" value="IPNSYNTHASE"/>
</dbReference>
<dbReference type="InterPro" id="IPR036259">
    <property type="entry name" value="MFS_trans_sf"/>
</dbReference>
<keyword evidence="4" id="KW-0813">Transport</keyword>
<evidence type="ECO:0000256" key="1">
    <source>
        <dbReference type="ARBA" id="ARBA00004141"/>
    </source>
</evidence>
<evidence type="ECO:0000256" key="8">
    <source>
        <dbReference type="ARBA" id="ARBA00022989"/>
    </source>
</evidence>
<feature type="transmembrane region" description="Helical" evidence="12">
    <location>
        <begin position="741"/>
        <end position="763"/>
    </location>
</feature>
<dbReference type="InterPro" id="IPR005123">
    <property type="entry name" value="Oxoglu/Fe-dep_dioxygenase_dom"/>
</dbReference>
<dbReference type="GO" id="GO:0022857">
    <property type="term" value="F:transmembrane transporter activity"/>
    <property type="evidence" value="ECO:0007669"/>
    <property type="project" value="InterPro"/>
</dbReference>
<feature type="domain" description="Major facilitator superfamily (MFS) profile" evidence="13">
    <location>
        <begin position="425"/>
        <end position="890"/>
    </location>
</feature>
<dbReference type="Pfam" id="PF03171">
    <property type="entry name" value="2OG-FeII_Oxy"/>
    <property type="match status" value="1"/>
</dbReference>
<evidence type="ECO:0000259" key="13">
    <source>
        <dbReference type="PROSITE" id="PS50850"/>
    </source>
</evidence>
<dbReference type="InterPro" id="IPR020846">
    <property type="entry name" value="MFS_dom"/>
</dbReference>
<feature type="transmembrane region" description="Helical" evidence="12">
    <location>
        <begin position="795"/>
        <end position="813"/>
    </location>
</feature>
<keyword evidence="11 12" id="KW-0472">Membrane</keyword>
<dbReference type="FunFam" id="1.20.1250.20:FF:000171">
    <property type="entry name" value="MFS general substrate transporter"/>
    <property type="match status" value="1"/>
</dbReference>
<reference evidence="15 16" key="1">
    <citation type="submission" date="2018-02" db="EMBL/GenBank/DDBJ databases">
        <title>The genomes of Aspergillus section Nigri reveals drivers in fungal speciation.</title>
        <authorList>
            <consortium name="DOE Joint Genome Institute"/>
            <person name="Vesth T.C."/>
            <person name="Nybo J."/>
            <person name="Theobald S."/>
            <person name="Brandl J."/>
            <person name="Frisvad J.C."/>
            <person name="Nielsen K.F."/>
            <person name="Lyhne E.K."/>
            <person name="Kogle M.E."/>
            <person name="Kuo A."/>
            <person name="Riley R."/>
            <person name="Clum A."/>
            <person name="Nolan M."/>
            <person name="Lipzen A."/>
            <person name="Salamov A."/>
            <person name="Henrissat B."/>
            <person name="Wiebenga A."/>
            <person name="De vries R.P."/>
            <person name="Grigoriev I.V."/>
            <person name="Mortensen U.H."/>
            <person name="Andersen M.R."/>
            <person name="Baker S.E."/>
        </authorList>
    </citation>
    <scope>NUCLEOTIDE SEQUENCE [LARGE SCALE GENOMIC DNA]</scope>
    <source>
        <strain evidence="15 16">CBS 114.80</strain>
    </source>
</reference>
<keyword evidence="5 12" id="KW-0812">Transmembrane</keyword>
<evidence type="ECO:0000256" key="4">
    <source>
        <dbReference type="ARBA" id="ARBA00022448"/>
    </source>
</evidence>
<evidence type="ECO:0000259" key="14">
    <source>
        <dbReference type="PROSITE" id="PS51471"/>
    </source>
</evidence>
<evidence type="ECO:0000256" key="11">
    <source>
        <dbReference type="ARBA" id="ARBA00023136"/>
    </source>
</evidence>
<dbReference type="PANTHER" id="PTHR23511">
    <property type="entry name" value="SYNAPTIC VESICLE GLYCOPROTEIN 2"/>
    <property type="match status" value="1"/>
</dbReference>
<evidence type="ECO:0000256" key="7">
    <source>
        <dbReference type="ARBA" id="ARBA00022964"/>
    </source>
</evidence>
<keyword evidence="10" id="KW-0408">Iron</keyword>
<dbReference type="Gene3D" id="2.60.120.330">
    <property type="entry name" value="B-lactam Antibiotic, Isopenicillin N Synthase, Chain"/>
    <property type="match status" value="1"/>
</dbReference>
<dbReference type="GO" id="GO:0051213">
    <property type="term" value="F:dioxygenase activity"/>
    <property type="evidence" value="ECO:0007669"/>
    <property type="project" value="UniProtKB-KW"/>
</dbReference>
<keyword evidence="8 12" id="KW-1133">Transmembrane helix</keyword>
<comment type="similarity">
    <text evidence="3">Belongs to the major facilitator superfamily.</text>
</comment>
<dbReference type="GO" id="GO:0046872">
    <property type="term" value="F:metal ion binding"/>
    <property type="evidence" value="ECO:0007669"/>
    <property type="project" value="UniProtKB-KW"/>
</dbReference>
<comment type="subcellular location">
    <subcellularLocation>
        <location evidence="1">Membrane</location>
        <topology evidence="1">Multi-pass membrane protein</topology>
    </subcellularLocation>
</comment>
<evidence type="ECO:0000256" key="9">
    <source>
        <dbReference type="ARBA" id="ARBA00023002"/>
    </source>
</evidence>
<dbReference type="InterPro" id="IPR044861">
    <property type="entry name" value="IPNS-like_FE2OG_OXY"/>
</dbReference>
<dbReference type="SUPFAM" id="SSF51197">
    <property type="entry name" value="Clavaminate synthase-like"/>
    <property type="match status" value="1"/>
</dbReference>
<keyword evidence="7" id="KW-0223">Dioxygenase</keyword>
<dbReference type="AlphaFoldDB" id="A0A2V5JD83"/>
<feature type="transmembrane region" description="Helical" evidence="12">
    <location>
        <begin position="770"/>
        <end position="789"/>
    </location>
</feature>
<evidence type="ECO:0000313" key="16">
    <source>
        <dbReference type="Proteomes" id="UP000248817"/>
    </source>
</evidence>
<dbReference type="GO" id="GO:0044283">
    <property type="term" value="P:small molecule biosynthetic process"/>
    <property type="evidence" value="ECO:0007669"/>
    <property type="project" value="UniProtKB-ARBA"/>
</dbReference>
<evidence type="ECO:0000256" key="6">
    <source>
        <dbReference type="ARBA" id="ARBA00022723"/>
    </source>
</evidence>